<evidence type="ECO:0000256" key="1">
    <source>
        <dbReference type="ARBA" id="ARBA00010528"/>
    </source>
</evidence>
<dbReference type="Pfam" id="PF14374">
    <property type="entry name" value="Ribos_L4_asso_C"/>
    <property type="match status" value="1"/>
</dbReference>
<dbReference type="PANTHER" id="PTHR19431">
    <property type="entry name" value="60S RIBOSOMAL PROTEIN L4"/>
    <property type="match status" value="1"/>
</dbReference>
<evidence type="ECO:0000313" key="6">
    <source>
        <dbReference type="EMBL" id="CAE0228248.1"/>
    </source>
</evidence>
<dbReference type="InterPro" id="IPR025755">
    <property type="entry name" value="Ribos_uL4_C_dom"/>
</dbReference>
<keyword evidence="3" id="KW-0687">Ribonucleoprotein</keyword>
<dbReference type="InterPro" id="IPR002136">
    <property type="entry name" value="Ribosomal_uL4"/>
</dbReference>
<feature type="region of interest" description="Disordered" evidence="4">
    <location>
        <begin position="293"/>
        <end position="318"/>
    </location>
</feature>
<comment type="similarity">
    <text evidence="1">Belongs to the universal ribosomal protein uL4 family.</text>
</comment>
<sequence>MCRKARMFAPLKIWRKWHRKVNINQRRHAVASALAASACVPLVMARGHRVENVPELPLVIDNLSKENTKTMLSTLQSLGVGDDLQKVRKSKKVRSGTGKYRNSRYVMRKGPLIIYGDESEGVKNAARNLPGVDTCNVHRLNILQLAPGGHLGRFLIFTKDAFKALTNVFGSYKGESTEKKGYKLNRPVMNCADIARIINSDQVQAKLREVRKSVRVHDKTKKNPLTNKAAMTKLNPFAKKRAEQLAKIEADRQKKRAAALKAKKTKDEKKSRAKRNQTYVALQDGLKASFKAAEDLIEEEDRQGNYVPGETEEEESDE</sequence>
<dbReference type="InterPro" id="IPR045240">
    <property type="entry name" value="Ribosomal_uL4_euk/arch"/>
</dbReference>
<proteinExistence type="inferred from homology"/>
<dbReference type="Gene3D" id="3.40.1370.10">
    <property type="match status" value="1"/>
</dbReference>
<feature type="domain" description="Large ribosomal subunit protein uL4 C-terminal" evidence="5">
    <location>
        <begin position="180"/>
        <end position="254"/>
    </location>
</feature>
<dbReference type="GO" id="GO:0005840">
    <property type="term" value="C:ribosome"/>
    <property type="evidence" value="ECO:0007669"/>
    <property type="project" value="UniProtKB-KW"/>
</dbReference>
<dbReference type="GO" id="GO:0006412">
    <property type="term" value="P:translation"/>
    <property type="evidence" value="ECO:0007669"/>
    <property type="project" value="InterPro"/>
</dbReference>
<feature type="region of interest" description="Disordered" evidence="4">
    <location>
        <begin position="258"/>
        <end position="279"/>
    </location>
</feature>
<evidence type="ECO:0000259" key="5">
    <source>
        <dbReference type="Pfam" id="PF14374"/>
    </source>
</evidence>
<dbReference type="SUPFAM" id="SSF52166">
    <property type="entry name" value="Ribosomal protein L4"/>
    <property type="match status" value="1"/>
</dbReference>
<evidence type="ECO:0000256" key="2">
    <source>
        <dbReference type="ARBA" id="ARBA00022980"/>
    </source>
</evidence>
<gene>
    <name evidence="6" type="ORF">SRAS04492_LOCUS31</name>
</gene>
<dbReference type="EMBL" id="HBIA01000047">
    <property type="protein sequence ID" value="CAE0228248.1"/>
    <property type="molecule type" value="Transcribed_RNA"/>
</dbReference>
<organism evidence="6">
    <name type="scientific">Strombidium rassoulzadegani</name>
    <dbReference type="NCBI Taxonomy" id="1082188"/>
    <lineage>
        <taxon>Eukaryota</taxon>
        <taxon>Sar</taxon>
        <taxon>Alveolata</taxon>
        <taxon>Ciliophora</taxon>
        <taxon>Intramacronucleata</taxon>
        <taxon>Spirotrichea</taxon>
        <taxon>Oligotrichia</taxon>
        <taxon>Strombidiidae</taxon>
        <taxon>Strombidium</taxon>
    </lineage>
</organism>
<dbReference type="GO" id="GO:1990904">
    <property type="term" value="C:ribonucleoprotein complex"/>
    <property type="evidence" value="ECO:0007669"/>
    <property type="project" value="UniProtKB-KW"/>
</dbReference>
<reference evidence="6" key="1">
    <citation type="submission" date="2021-01" db="EMBL/GenBank/DDBJ databases">
        <authorList>
            <person name="Corre E."/>
            <person name="Pelletier E."/>
            <person name="Niang G."/>
            <person name="Scheremetjew M."/>
            <person name="Finn R."/>
            <person name="Kale V."/>
            <person name="Holt S."/>
            <person name="Cochrane G."/>
            <person name="Meng A."/>
            <person name="Brown T."/>
            <person name="Cohen L."/>
        </authorList>
    </citation>
    <scope>NUCLEOTIDE SEQUENCE</scope>
    <source>
        <strain evidence="6">Ras09</strain>
    </source>
</reference>
<dbReference type="GO" id="GO:0003735">
    <property type="term" value="F:structural constituent of ribosome"/>
    <property type="evidence" value="ECO:0007669"/>
    <property type="project" value="InterPro"/>
</dbReference>
<protein>
    <recommendedName>
        <fullName evidence="5">Large ribosomal subunit protein uL4 C-terminal domain-containing protein</fullName>
    </recommendedName>
</protein>
<name>A0A7S3CHR3_9SPIT</name>
<dbReference type="InterPro" id="IPR023574">
    <property type="entry name" value="Ribosomal_uL4_dom_sf"/>
</dbReference>
<dbReference type="AlphaFoldDB" id="A0A7S3CHR3"/>
<evidence type="ECO:0000256" key="3">
    <source>
        <dbReference type="ARBA" id="ARBA00023274"/>
    </source>
</evidence>
<accession>A0A7S3CHR3</accession>
<evidence type="ECO:0000256" key="4">
    <source>
        <dbReference type="SAM" id="MobiDB-lite"/>
    </source>
</evidence>
<keyword evidence="2" id="KW-0689">Ribosomal protein</keyword>
<dbReference type="Pfam" id="PF00573">
    <property type="entry name" value="Ribosomal_L4"/>
    <property type="match status" value="1"/>
</dbReference>
<dbReference type="PROSITE" id="PS00939">
    <property type="entry name" value="RIBOSOMAL_L1E"/>
    <property type="match status" value="1"/>
</dbReference>
<dbReference type="InterPro" id="IPR013000">
    <property type="entry name" value="Ribosomal_uL4_euk/arc_CS"/>
</dbReference>